<organism evidence="1 2">
    <name type="scientific">Racocetra persica</name>
    <dbReference type="NCBI Taxonomy" id="160502"/>
    <lineage>
        <taxon>Eukaryota</taxon>
        <taxon>Fungi</taxon>
        <taxon>Fungi incertae sedis</taxon>
        <taxon>Mucoromycota</taxon>
        <taxon>Glomeromycotina</taxon>
        <taxon>Glomeromycetes</taxon>
        <taxon>Diversisporales</taxon>
        <taxon>Gigasporaceae</taxon>
        <taxon>Racocetra</taxon>
    </lineage>
</organism>
<proteinExistence type="predicted"/>
<evidence type="ECO:0000313" key="2">
    <source>
        <dbReference type="Proteomes" id="UP000789920"/>
    </source>
</evidence>
<reference evidence="1" key="1">
    <citation type="submission" date="2021-06" db="EMBL/GenBank/DDBJ databases">
        <authorList>
            <person name="Kallberg Y."/>
            <person name="Tangrot J."/>
            <person name="Rosling A."/>
        </authorList>
    </citation>
    <scope>NUCLEOTIDE SEQUENCE</scope>
    <source>
        <strain evidence="1">MA461A</strain>
    </source>
</reference>
<dbReference type="Proteomes" id="UP000789920">
    <property type="component" value="Unassembled WGS sequence"/>
</dbReference>
<keyword evidence="2" id="KW-1185">Reference proteome</keyword>
<sequence>EVNHMAYLEGENGGISIQTLREHALKTRRNNLVESPLNDQEADEPISIHKKSDLMSTLPRTNKRWLSDDDIQEGPDSLESLVIAEFRNLRRVMSDFDDKLNTVASQ</sequence>
<dbReference type="EMBL" id="CAJVQC010112445">
    <property type="protein sequence ID" value="CAG8835647.1"/>
    <property type="molecule type" value="Genomic_DNA"/>
</dbReference>
<accession>A0ACA9SEE0</accession>
<gene>
    <name evidence="1" type="ORF">RPERSI_LOCUS29625</name>
</gene>
<protein>
    <submittedName>
        <fullName evidence="1">28396_t:CDS:1</fullName>
    </submittedName>
</protein>
<name>A0ACA9SEE0_9GLOM</name>
<feature type="non-terminal residue" evidence="1">
    <location>
        <position position="1"/>
    </location>
</feature>
<comment type="caution">
    <text evidence="1">The sequence shown here is derived from an EMBL/GenBank/DDBJ whole genome shotgun (WGS) entry which is preliminary data.</text>
</comment>
<feature type="non-terminal residue" evidence="1">
    <location>
        <position position="106"/>
    </location>
</feature>
<evidence type="ECO:0000313" key="1">
    <source>
        <dbReference type="EMBL" id="CAG8835647.1"/>
    </source>
</evidence>